<gene>
    <name evidence="2" type="ORF">LIER_12137</name>
</gene>
<feature type="transmembrane region" description="Helical" evidence="1">
    <location>
        <begin position="56"/>
        <end position="74"/>
    </location>
</feature>
<dbReference type="Proteomes" id="UP001454036">
    <property type="component" value="Unassembled WGS sequence"/>
</dbReference>
<evidence type="ECO:0000256" key="1">
    <source>
        <dbReference type="SAM" id="Phobius"/>
    </source>
</evidence>
<dbReference type="AlphaFoldDB" id="A0AAV3PR77"/>
<comment type="caution">
    <text evidence="2">The sequence shown here is derived from an EMBL/GenBank/DDBJ whole genome shotgun (WGS) entry which is preliminary data.</text>
</comment>
<keyword evidence="1" id="KW-0472">Membrane</keyword>
<evidence type="ECO:0000313" key="3">
    <source>
        <dbReference type="Proteomes" id="UP001454036"/>
    </source>
</evidence>
<sequence length="101" mass="11183">MPLQLPPNCNSSLRPSQLDPNLILITADDESYQLPYSKPQQLSVESVIQMYFGSDMGFRGLILTIISAIQLCFIQRGLLRLSPDDDFSYPAVFGPTGAFKA</sequence>
<keyword evidence="1" id="KW-0812">Transmembrane</keyword>
<proteinExistence type="predicted"/>
<name>A0AAV3PR77_LITER</name>
<organism evidence="2 3">
    <name type="scientific">Lithospermum erythrorhizon</name>
    <name type="common">Purple gromwell</name>
    <name type="synonym">Lithospermum officinale var. erythrorhizon</name>
    <dbReference type="NCBI Taxonomy" id="34254"/>
    <lineage>
        <taxon>Eukaryota</taxon>
        <taxon>Viridiplantae</taxon>
        <taxon>Streptophyta</taxon>
        <taxon>Embryophyta</taxon>
        <taxon>Tracheophyta</taxon>
        <taxon>Spermatophyta</taxon>
        <taxon>Magnoliopsida</taxon>
        <taxon>eudicotyledons</taxon>
        <taxon>Gunneridae</taxon>
        <taxon>Pentapetalae</taxon>
        <taxon>asterids</taxon>
        <taxon>lamiids</taxon>
        <taxon>Boraginales</taxon>
        <taxon>Boraginaceae</taxon>
        <taxon>Boraginoideae</taxon>
        <taxon>Lithospermeae</taxon>
        <taxon>Lithospermum</taxon>
    </lineage>
</organism>
<protein>
    <submittedName>
        <fullName evidence="2">Uncharacterized protein</fullName>
    </submittedName>
</protein>
<evidence type="ECO:0000313" key="2">
    <source>
        <dbReference type="EMBL" id="GAA0154044.1"/>
    </source>
</evidence>
<keyword evidence="3" id="KW-1185">Reference proteome</keyword>
<reference evidence="2 3" key="1">
    <citation type="submission" date="2024-01" db="EMBL/GenBank/DDBJ databases">
        <title>The complete chloroplast genome sequence of Lithospermum erythrorhizon: insights into the phylogenetic relationship among Boraginaceae species and the maternal lineages of purple gromwells.</title>
        <authorList>
            <person name="Okada T."/>
            <person name="Watanabe K."/>
        </authorList>
    </citation>
    <scope>NUCLEOTIDE SEQUENCE [LARGE SCALE GENOMIC DNA]</scope>
</reference>
<accession>A0AAV3PR77</accession>
<keyword evidence="1" id="KW-1133">Transmembrane helix</keyword>
<dbReference type="EMBL" id="BAABME010002307">
    <property type="protein sequence ID" value="GAA0154044.1"/>
    <property type="molecule type" value="Genomic_DNA"/>
</dbReference>